<reference evidence="2 3" key="1">
    <citation type="submission" date="2020-03" db="EMBL/GenBank/DDBJ databases">
        <title>Whole genome shotgun sequence of Phytohabitans flavus NBRC 107702.</title>
        <authorList>
            <person name="Komaki H."/>
            <person name="Tamura T."/>
        </authorList>
    </citation>
    <scope>NUCLEOTIDE SEQUENCE [LARGE SCALE GENOMIC DNA]</scope>
    <source>
        <strain evidence="2 3">NBRC 107702</strain>
    </source>
</reference>
<dbReference type="Proteomes" id="UP000502508">
    <property type="component" value="Chromosome"/>
</dbReference>
<gene>
    <name evidence="2" type="ORF">Pflav_018590</name>
</gene>
<dbReference type="Pfam" id="PF08241">
    <property type="entry name" value="Methyltransf_11"/>
    <property type="match status" value="1"/>
</dbReference>
<dbReference type="SUPFAM" id="SSF53335">
    <property type="entry name" value="S-adenosyl-L-methionine-dependent methyltransferases"/>
    <property type="match status" value="1"/>
</dbReference>
<organism evidence="2 3">
    <name type="scientific">Phytohabitans flavus</name>
    <dbReference type="NCBI Taxonomy" id="1076124"/>
    <lineage>
        <taxon>Bacteria</taxon>
        <taxon>Bacillati</taxon>
        <taxon>Actinomycetota</taxon>
        <taxon>Actinomycetes</taxon>
        <taxon>Micromonosporales</taxon>
        <taxon>Micromonosporaceae</taxon>
    </lineage>
</organism>
<dbReference type="GO" id="GO:0008757">
    <property type="term" value="F:S-adenosylmethionine-dependent methyltransferase activity"/>
    <property type="evidence" value="ECO:0007669"/>
    <property type="project" value="InterPro"/>
</dbReference>
<evidence type="ECO:0000259" key="1">
    <source>
        <dbReference type="Pfam" id="PF08241"/>
    </source>
</evidence>
<name>A0A6F8XNT1_9ACTN</name>
<dbReference type="CDD" id="cd02440">
    <property type="entry name" value="AdoMet_MTases"/>
    <property type="match status" value="1"/>
</dbReference>
<proteinExistence type="predicted"/>
<dbReference type="EMBL" id="AP022870">
    <property type="protein sequence ID" value="BCB75449.1"/>
    <property type="molecule type" value="Genomic_DNA"/>
</dbReference>
<dbReference type="AlphaFoldDB" id="A0A6F8XNT1"/>
<dbReference type="InterPro" id="IPR013216">
    <property type="entry name" value="Methyltransf_11"/>
</dbReference>
<dbReference type="InterPro" id="IPR029063">
    <property type="entry name" value="SAM-dependent_MTases_sf"/>
</dbReference>
<dbReference type="InterPro" id="IPR050508">
    <property type="entry name" value="Methyltransf_Superfamily"/>
</dbReference>
<keyword evidence="3" id="KW-1185">Reference proteome</keyword>
<evidence type="ECO:0000313" key="2">
    <source>
        <dbReference type="EMBL" id="BCB75449.1"/>
    </source>
</evidence>
<dbReference type="Gene3D" id="3.40.50.150">
    <property type="entry name" value="Vaccinia Virus protein VP39"/>
    <property type="match status" value="1"/>
</dbReference>
<sequence>MASGQGRFTRQLYLASQSTRIIALDNYEQYLRIARERYGEAGHAPCIGNLYDLPFEDEAFDIVATRSTIDIMDGPRMFREMVRVLKPGGWIYVSLVYDSTYKFAPGPDADLESRIQRAYNRNAIEWGVSYGIQAVNGSRAGRFLPLYAWDNGLTLVKLVAADWFLYPNPEFTAEEKAVLHLQLDMIYNACKSAQEPEYAIEASQLDEWYMRVKSEIDSNRTTYTSRQFSLLAEKPRT</sequence>
<feature type="domain" description="Methyltransferase type 11" evidence="1">
    <location>
        <begin position="2"/>
        <end position="93"/>
    </location>
</feature>
<evidence type="ECO:0000313" key="3">
    <source>
        <dbReference type="Proteomes" id="UP000502508"/>
    </source>
</evidence>
<dbReference type="KEGG" id="pfla:Pflav_018590"/>
<accession>A0A6F8XNT1</accession>
<protein>
    <recommendedName>
        <fullName evidence="1">Methyltransferase type 11 domain-containing protein</fullName>
    </recommendedName>
</protein>
<reference evidence="2 3" key="2">
    <citation type="submission" date="2020-03" db="EMBL/GenBank/DDBJ databases">
        <authorList>
            <person name="Ichikawa N."/>
            <person name="Kimura A."/>
            <person name="Kitahashi Y."/>
            <person name="Uohara A."/>
        </authorList>
    </citation>
    <scope>NUCLEOTIDE SEQUENCE [LARGE SCALE GENOMIC DNA]</scope>
    <source>
        <strain evidence="2 3">NBRC 107702</strain>
    </source>
</reference>
<dbReference type="PANTHER" id="PTHR42912">
    <property type="entry name" value="METHYLTRANSFERASE"/>
    <property type="match status" value="1"/>
</dbReference>